<protein>
    <submittedName>
        <fullName evidence="1">Uncharacterized protein</fullName>
    </submittedName>
</protein>
<evidence type="ECO:0000313" key="2">
    <source>
        <dbReference type="Proteomes" id="UP001233999"/>
    </source>
</evidence>
<keyword evidence="2" id="KW-1185">Reference proteome</keyword>
<comment type="caution">
    <text evidence="1">The sequence shown here is derived from an EMBL/GenBank/DDBJ whole genome shotgun (WGS) entry which is preliminary data.</text>
</comment>
<organism evidence="1 2">
    <name type="scientific">Diploptera punctata</name>
    <name type="common">Pacific beetle cockroach</name>
    <dbReference type="NCBI Taxonomy" id="6984"/>
    <lineage>
        <taxon>Eukaryota</taxon>
        <taxon>Metazoa</taxon>
        <taxon>Ecdysozoa</taxon>
        <taxon>Arthropoda</taxon>
        <taxon>Hexapoda</taxon>
        <taxon>Insecta</taxon>
        <taxon>Pterygota</taxon>
        <taxon>Neoptera</taxon>
        <taxon>Polyneoptera</taxon>
        <taxon>Dictyoptera</taxon>
        <taxon>Blattodea</taxon>
        <taxon>Blaberoidea</taxon>
        <taxon>Blaberidae</taxon>
        <taxon>Diplopterinae</taxon>
        <taxon>Diploptera</taxon>
    </lineage>
</organism>
<dbReference type="EMBL" id="JASPKZ010010683">
    <property type="protein sequence ID" value="KAJ9573756.1"/>
    <property type="molecule type" value="Genomic_DNA"/>
</dbReference>
<evidence type="ECO:0000313" key="1">
    <source>
        <dbReference type="EMBL" id="KAJ9573756.1"/>
    </source>
</evidence>
<dbReference type="AlphaFoldDB" id="A0AAD7Z4J6"/>
<accession>A0AAD7Z4J6</accession>
<sequence length="91" mass="10805">TDLRAIWWPTEEFPNQSSFFITGGKNMKKLKTNPLAKTIKEVETSLKSIKKIMTQKEKFKLKIPNPRNPNIHVEKLEKCRNRTFRKIEKCM</sequence>
<name>A0AAD7Z4J6_DIPPU</name>
<gene>
    <name evidence="1" type="ORF">L9F63_008880</name>
</gene>
<reference evidence="1" key="2">
    <citation type="submission" date="2023-05" db="EMBL/GenBank/DDBJ databases">
        <authorList>
            <person name="Fouks B."/>
        </authorList>
    </citation>
    <scope>NUCLEOTIDE SEQUENCE</scope>
    <source>
        <strain evidence="1">Stay&amp;Tobe</strain>
        <tissue evidence="1">Testes</tissue>
    </source>
</reference>
<feature type="non-terminal residue" evidence="1">
    <location>
        <position position="1"/>
    </location>
</feature>
<proteinExistence type="predicted"/>
<feature type="non-terminal residue" evidence="1">
    <location>
        <position position="91"/>
    </location>
</feature>
<reference evidence="1" key="1">
    <citation type="journal article" date="2023" name="IScience">
        <title>Live-bearing cockroach genome reveals convergent evolutionary mechanisms linked to viviparity in insects and beyond.</title>
        <authorList>
            <person name="Fouks B."/>
            <person name="Harrison M.C."/>
            <person name="Mikhailova A.A."/>
            <person name="Marchal E."/>
            <person name="English S."/>
            <person name="Carruthers M."/>
            <person name="Jennings E.C."/>
            <person name="Chiamaka E.L."/>
            <person name="Frigard R.A."/>
            <person name="Pippel M."/>
            <person name="Attardo G.M."/>
            <person name="Benoit J.B."/>
            <person name="Bornberg-Bauer E."/>
            <person name="Tobe S.S."/>
        </authorList>
    </citation>
    <scope>NUCLEOTIDE SEQUENCE</scope>
    <source>
        <strain evidence="1">Stay&amp;Tobe</strain>
    </source>
</reference>
<dbReference type="Proteomes" id="UP001233999">
    <property type="component" value="Unassembled WGS sequence"/>
</dbReference>